<reference evidence="2" key="1">
    <citation type="submission" date="2023-03" db="EMBL/GenBank/DDBJ databases">
        <title>MT1 and MT2 Draft Genomes of Novel Species.</title>
        <authorList>
            <person name="Venkateswaran K."/>
        </authorList>
    </citation>
    <scope>NUCLEOTIDE SEQUENCE</scope>
    <source>
        <strain evidence="2">F6_3S_P_2</strain>
    </source>
</reference>
<dbReference type="EMBL" id="JAROCC010000016">
    <property type="protein sequence ID" value="MDN4608929.1"/>
    <property type="molecule type" value="Genomic_DNA"/>
</dbReference>
<dbReference type="Gene3D" id="2.30.40.10">
    <property type="entry name" value="Urease, subunit C, domain 1"/>
    <property type="match status" value="1"/>
</dbReference>
<dbReference type="Pfam" id="PF07969">
    <property type="entry name" value="Amidohydro_3"/>
    <property type="match status" value="1"/>
</dbReference>
<dbReference type="Gene3D" id="3.20.20.140">
    <property type="entry name" value="Metal-dependent hydrolases"/>
    <property type="match status" value="1"/>
</dbReference>
<dbReference type="SUPFAM" id="SSF51556">
    <property type="entry name" value="Metallo-dependent hydrolases"/>
    <property type="match status" value="1"/>
</dbReference>
<protein>
    <submittedName>
        <fullName evidence="2">Amidohydrolase family protein</fullName>
    </submittedName>
</protein>
<dbReference type="SUPFAM" id="SSF51338">
    <property type="entry name" value="Composite domain of metallo-dependent hydrolases"/>
    <property type="match status" value="1"/>
</dbReference>
<sequence>MGNLIIRNAHIKDGETQKDIKIIDGKIVEIAAHIQNDETYEEIDAKGNAVLPTLIESHIHPDKAFLEDRKPNLSGTLEEALRNTAELKKLYTYDDVKKRAEKVLRWSVLNGTTIMRAHPDVDPYEKTLGVEVLLDLKEKYKEVLDMQIVAFPQEGIVQSPGVLEMMEESIKMGADVVGGCPYSERTMEDTIKQLNIVFDLAEKYNLPIDMHADFGTNADDPQNTCIELICDMTIERGYQGRVAIGHVTTLGSLDPEVAAPIFDKIAKADVSIVPLPVTDMFMTGRTERKNIPRGMAPVLSMMERGVNLAYSSNNIRNAFTPFGNADLIAVGYLLQVSQQMGSADQRRAVLDMVTYNAAKAIGVRDTYGIEVGKNADIVIYDCDDLSNLINDQPLVRYVIKNGNVIVQNELSRKMASVLMGD</sequence>
<dbReference type="PANTHER" id="PTHR32027:SF0">
    <property type="entry name" value="CYTOSINE DEAMINASE"/>
    <property type="match status" value="1"/>
</dbReference>
<evidence type="ECO:0000259" key="1">
    <source>
        <dbReference type="Pfam" id="PF07969"/>
    </source>
</evidence>
<dbReference type="InterPro" id="IPR052349">
    <property type="entry name" value="Metallo-hydrolase_Enzymes"/>
</dbReference>
<feature type="domain" description="Amidohydrolase 3" evidence="1">
    <location>
        <begin position="41"/>
        <end position="406"/>
    </location>
</feature>
<gene>
    <name evidence="2" type="ORF">P5G49_15820</name>
</gene>
<proteinExistence type="predicted"/>
<keyword evidence="3" id="KW-1185">Reference proteome</keyword>
<dbReference type="InterPro" id="IPR032466">
    <property type="entry name" value="Metal_Hydrolase"/>
</dbReference>
<dbReference type="InterPro" id="IPR013108">
    <property type="entry name" value="Amidohydro_3"/>
</dbReference>
<dbReference type="RefSeq" id="WP_301245371.1">
    <property type="nucleotide sequence ID" value="NZ_JAROCC010000016.1"/>
</dbReference>
<evidence type="ECO:0000313" key="3">
    <source>
        <dbReference type="Proteomes" id="UP001175097"/>
    </source>
</evidence>
<dbReference type="Proteomes" id="UP001175097">
    <property type="component" value="Unassembled WGS sequence"/>
</dbReference>
<dbReference type="InterPro" id="IPR011059">
    <property type="entry name" value="Metal-dep_hydrolase_composite"/>
</dbReference>
<comment type="caution">
    <text evidence="2">The sequence shown here is derived from an EMBL/GenBank/DDBJ whole genome shotgun (WGS) entry which is preliminary data.</text>
</comment>
<dbReference type="PANTHER" id="PTHR32027">
    <property type="entry name" value="CYTOSINE DEAMINASE"/>
    <property type="match status" value="1"/>
</dbReference>
<dbReference type="CDD" id="cd01293">
    <property type="entry name" value="Bact_CD"/>
    <property type="match status" value="1"/>
</dbReference>
<accession>A0ABT8JV32</accession>
<evidence type="ECO:0000313" key="2">
    <source>
        <dbReference type="EMBL" id="MDN4608929.1"/>
    </source>
</evidence>
<name>A0ABT8JV32_9BACL</name>
<organism evidence="2 3">
    <name type="scientific">Sporosarcina highlanderae</name>
    <dbReference type="NCBI Taxonomy" id="3035916"/>
    <lineage>
        <taxon>Bacteria</taxon>
        <taxon>Bacillati</taxon>
        <taxon>Bacillota</taxon>
        <taxon>Bacilli</taxon>
        <taxon>Bacillales</taxon>
        <taxon>Caryophanaceae</taxon>
        <taxon>Sporosarcina</taxon>
    </lineage>
</organism>